<protein>
    <recommendedName>
        <fullName evidence="4">Secreted protein</fullName>
    </recommendedName>
</protein>
<organism evidence="2 3">
    <name type="scientific">Characodon lateralis</name>
    <dbReference type="NCBI Taxonomy" id="208331"/>
    <lineage>
        <taxon>Eukaryota</taxon>
        <taxon>Metazoa</taxon>
        <taxon>Chordata</taxon>
        <taxon>Craniata</taxon>
        <taxon>Vertebrata</taxon>
        <taxon>Euteleostomi</taxon>
        <taxon>Actinopterygii</taxon>
        <taxon>Neopterygii</taxon>
        <taxon>Teleostei</taxon>
        <taxon>Neoteleostei</taxon>
        <taxon>Acanthomorphata</taxon>
        <taxon>Ovalentaria</taxon>
        <taxon>Atherinomorphae</taxon>
        <taxon>Cyprinodontiformes</taxon>
        <taxon>Goodeidae</taxon>
        <taxon>Characodon</taxon>
    </lineage>
</organism>
<comment type="caution">
    <text evidence="2">The sequence shown here is derived from an EMBL/GenBank/DDBJ whole genome shotgun (WGS) entry which is preliminary data.</text>
</comment>
<evidence type="ECO:0000256" key="1">
    <source>
        <dbReference type="SAM" id="SignalP"/>
    </source>
</evidence>
<proteinExistence type="predicted"/>
<dbReference type="EMBL" id="JAHUTJ010061500">
    <property type="protein sequence ID" value="MED6288717.1"/>
    <property type="molecule type" value="Genomic_DNA"/>
</dbReference>
<reference evidence="2 3" key="1">
    <citation type="submission" date="2021-06" db="EMBL/GenBank/DDBJ databases">
        <authorList>
            <person name="Palmer J.M."/>
        </authorList>
    </citation>
    <scope>NUCLEOTIDE SEQUENCE [LARGE SCALE GENOMIC DNA]</scope>
    <source>
        <strain evidence="2 3">CL_MEX2019</strain>
        <tissue evidence="2">Muscle</tissue>
    </source>
</reference>
<gene>
    <name evidence="2" type="ORF">CHARACLAT_029350</name>
</gene>
<evidence type="ECO:0000313" key="2">
    <source>
        <dbReference type="EMBL" id="MED6288717.1"/>
    </source>
</evidence>
<evidence type="ECO:0008006" key="4">
    <source>
        <dbReference type="Google" id="ProtNLM"/>
    </source>
</evidence>
<evidence type="ECO:0000313" key="3">
    <source>
        <dbReference type="Proteomes" id="UP001352852"/>
    </source>
</evidence>
<dbReference type="Proteomes" id="UP001352852">
    <property type="component" value="Unassembled WGS sequence"/>
</dbReference>
<feature type="signal peptide" evidence="1">
    <location>
        <begin position="1"/>
        <end position="27"/>
    </location>
</feature>
<accession>A0ABU7ENA9</accession>
<keyword evidence="1" id="KW-0732">Signal</keyword>
<keyword evidence="3" id="KW-1185">Reference proteome</keyword>
<feature type="chain" id="PRO_5045765726" description="Secreted protein" evidence="1">
    <location>
        <begin position="28"/>
        <end position="104"/>
    </location>
</feature>
<name>A0ABU7ENA9_9TELE</name>
<sequence>MQVGLMRILTSLLYPCQLYSVIEGCLASYGICLLKCKETGNTGNLTLCSFYKQGPYHGRTICNHNSMAPRPHAGHPLGHTPLWDCISILNHSLSVTLPPTAHPR</sequence>